<dbReference type="SUPFAM" id="SSF49723">
    <property type="entry name" value="Lipase/lipooxygenase domain (PLAT/LH2 domain)"/>
    <property type="match status" value="1"/>
</dbReference>
<keyword evidence="8" id="KW-0443">Lipid metabolism</keyword>
<comment type="catalytic activity">
    <reaction evidence="23">
        <text>1-(9Z-octadecenoyl)-glycerol + H2O = glycerol + (9Z)-octadecenoate + H(+)</text>
        <dbReference type="Rhea" id="RHEA:38487"/>
        <dbReference type="ChEBI" id="CHEBI:15377"/>
        <dbReference type="ChEBI" id="CHEBI:15378"/>
        <dbReference type="ChEBI" id="CHEBI:17754"/>
        <dbReference type="ChEBI" id="CHEBI:30823"/>
        <dbReference type="ChEBI" id="CHEBI:75342"/>
    </reaction>
    <physiologicalReaction direction="left-to-right" evidence="23">
        <dbReference type="Rhea" id="RHEA:38488"/>
    </physiologicalReaction>
</comment>
<evidence type="ECO:0000256" key="8">
    <source>
        <dbReference type="ARBA" id="ARBA00023098"/>
    </source>
</evidence>
<protein>
    <recommendedName>
        <fullName evidence="18">Pancreatic lipase-related protein 2</fullName>
        <ecNumber evidence="17">3.1.1.26</ecNumber>
    </recommendedName>
    <alternativeName>
        <fullName evidence="19">Cytotoxic T lymphocyte lipase</fullName>
    </alternativeName>
    <alternativeName>
        <fullName evidence="20">Galactolipase</fullName>
    </alternativeName>
    <alternativeName>
        <fullName evidence="14">Triacylglycerol lipase</fullName>
    </alternativeName>
</protein>
<dbReference type="SUPFAM" id="SSF53474">
    <property type="entry name" value="alpha/beta-Hydrolases"/>
    <property type="match status" value="1"/>
</dbReference>
<dbReference type="EC" id="3.1.1.26" evidence="17"/>
<dbReference type="GO" id="GO:0005615">
    <property type="term" value="C:extracellular space"/>
    <property type="evidence" value="ECO:0007669"/>
    <property type="project" value="TreeGrafter"/>
</dbReference>
<comment type="pathway">
    <text evidence="12">Glycolipid metabolism.</text>
</comment>
<evidence type="ECO:0000256" key="2">
    <source>
        <dbReference type="ARBA" id="ARBA00004613"/>
    </source>
</evidence>
<comment type="catalytic activity">
    <reaction evidence="33">
        <text>long chain 1,2-diacyl-3-O-[alpha-D-galactosyl-(1-&gt;6)-beta-D-galactosyl]-sn-glycerol + H2O = long chain acyl-3-O-[alpha-D-galactosyl-(1-&gt;6)-beta-D-galactosyl]-sn-glycerol + a fatty acid + H(+)</text>
        <dbReference type="Rhea" id="RHEA:48708"/>
        <dbReference type="ChEBI" id="CHEBI:15377"/>
        <dbReference type="ChEBI" id="CHEBI:15378"/>
        <dbReference type="ChEBI" id="CHEBI:28868"/>
        <dbReference type="ChEBI" id="CHEBI:90463"/>
        <dbReference type="ChEBI" id="CHEBI:90774"/>
    </reaction>
    <physiologicalReaction direction="left-to-right" evidence="33">
        <dbReference type="Rhea" id="RHEA:48709"/>
    </physiologicalReaction>
</comment>
<dbReference type="FunFam" id="2.60.60.20:FF:000003">
    <property type="entry name" value="Triacylglycerol lipase"/>
    <property type="match status" value="1"/>
</dbReference>
<evidence type="ECO:0000256" key="30">
    <source>
        <dbReference type="ARBA" id="ARBA00049076"/>
    </source>
</evidence>
<keyword evidence="10" id="KW-0966">Cell projection</keyword>
<evidence type="ECO:0000256" key="24">
    <source>
        <dbReference type="ARBA" id="ARBA00047618"/>
    </source>
</evidence>
<keyword evidence="5" id="KW-0964">Secreted</keyword>
<feature type="domain" description="PLAT" evidence="37">
    <location>
        <begin position="167"/>
        <end position="256"/>
    </location>
</feature>
<comment type="similarity">
    <text evidence="4 36">Belongs to the AB hydrolase superfamily. Lipase family.</text>
</comment>
<evidence type="ECO:0000256" key="6">
    <source>
        <dbReference type="ARBA" id="ARBA00022801"/>
    </source>
</evidence>
<dbReference type="PANTHER" id="PTHR11610:SF165">
    <property type="entry name" value="PANCREATIC LIPASE-RELATED PROTEIN 2"/>
    <property type="match status" value="1"/>
</dbReference>
<dbReference type="Pfam" id="PF00151">
    <property type="entry name" value="Lipase"/>
    <property type="match status" value="1"/>
</dbReference>
<evidence type="ECO:0000256" key="4">
    <source>
        <dbReference type="ARBA" id="ARBA00010701"/>
    </source>
</evidence>
<evidence type="ECO:0000256" key="19">
    <source>
        <dbReference type="ARBA" id="ARBA00042032"/>
    </source>
</evidence>
<reference evidence="38 39" key="1">
    <citation type="submission" date="2014-04" db="EMBL/GenBank/DDBJ databases">
        <title>Genome evolution of avian class.</title>
        <authorList>
            <person name="Zhang G."/>
            <person name="Li C."/>
        </authorList>
    </citation>
    <scope>NUCLEOTIDE SEQUENCE [LARGE SCALE GENOMIC DNA]</scope>
    <source>
        <strain evidence="38">BGI_N308</strain>
    </source>
</reference>
<dbReference type="SMART" id="SM00308">
    <property type="entry name" value="LH2"/>
    <property type="match status" value="1"/>
</dbReference>
<keyword evidence="9" id="KW-1015">Disulfide bond</keyword>
<evidence type="ECO:0000256" key="22">
    <source>
        <dbReference type="ARBA" id="ARBA00047296"/>
    </source>
</evidence>
<dbReference type="PANTHER" id="PTHR11610">
    <property type="entry name" value="LIPASE"/>
    <property type="match status" value="1"/>
</dbReference>
<dbReference type="InterPro" id="IPR013818">
    <property type="entry name" value="Lipase"/>
</dbReference>
<comment type="catalytic activity">
    <reaction evidence="21">
        <text>(9Z-octadecenoyl)-glycerol + H2O = glycerol + (9Z)-octadecenoate + H(+)</text>
        <dbReference type="Rhea" id="RHEA:39955"/>
        <dbReference type="ChEBI" id="CHEBI:15377"/>
        <dbReference type="ChEBI" id="CHEBI:15378"/>
        <dbReference type="ChEBI" id="CHEBI:17754"/>
        <dbReference type="ChEBI" id="CHEBI:30823"/>
        <dbReference type="ChEBI" id="CHEBI:75937"/>
    </reaction>
    <physiologicalReaction direction="left-to-right" evidence="21">
        <dbReference type="Rhea" id="RHEA:39956"/>
    </physiologicalReaction>
</comment>
<dbReference type="Proteomes" id="UP000053584">
    <property type="component" value="Unassembled WGS sequence"/>
</dbReference>
<comment type="catalytic activity">
    <reaction evidence="29">
        <text>long chain 1,2-diacyl-3-O-beta-D-galactosyl-sn-glycerol + H2O = long chain acyl-3-O-beta-D-galactosyl-sn-glycerol + a fatty acid + H(+)</text>
        <dbReference type="Rhea" id="RHEA:48700"/>
        <dbReference type="ChEBI" id="CHEBI:15377"/>
        <dbReference type="ChEBI" id="CHEBI:15378"/>
        <dbReference type="ChEBI" id="CHEBI:28868"/>
        <dbReference type="ChEBI" id="CHEBI:90477"/>
        <dbReference type="ChEBI" id="CHEBI:90770"/>
    </reaction>
    <physiologicalReaction direction="left-to-right" evidence="29">
        <dbReference type="Rhea" id="RHEA:48701"/>
    </physiologicalReaction>
</comment>
<comment type="catalytic activity">
    <reaction evidence="34">
        <text>1,2-didodecanoyl-3-beta-D-galactosyl-sn-glycerol + H2O = dodecanoyl-3-beta-D-galactosyl-sn-glycerol + dodecanoate + H(+)</text>
        <dbReference type="Rhea" id="RHEA:48540"/>
        <dbReference type="ChEBI" id="CHEBI:15377"/>
        <dbReference type="ChEBI" id="CHEBI:15378"/>
        <dbReference type="ChEBI" id="CHEBI:18262"/>
        <dbReference type="ChEBI" id="CHEBI:90340"/>
        <dbReference type="ChEBI" id="CHEBI:90515"/>
    </reaction>
    <physiologicalReaction direction="left-to-right" evidence="34">
        <dbReference type="Rhea" id="RHEA:48541"/>
    </physiologicalReaction>
</comment>
<proteinExistence type="inferred from homology"/>
<evidence type="ECO:0000256" key="16">
    <source>
        <dbReference type="ARBA" id="ARBA00036575"/>
    </source>
</evidence>
<comment type="caution">
    <text evidence="35">Lacks conserved residue(s) required for the propagation of feature annotation.</text>
</comment>
<dbReference type="PRINTS" id="PR00821">
    <property type="entry name" value="TAGLIPASE"/>
</dbReference>
<dbReference type="AlphaFoldDB" id="A0A093JGZ8"/>
<feature type="non-terminal residue" evidence="38">
    <location>
        <position position="256"/>
    </location>
</feature>
<dbReference type="EMBL" id="KL206025">
    <property type="protein sequence ID" value="KFV78099.1"/>
    <property type="molecule type" value="Genomic_DNA"/>
</dbReference>
<evidence type="ECO:0000256" key="9">
    <source>
        <dbReference type="ARBA" id="ARBA00023157"/>
    </source>
</evidence>
<evidence type="ECO:0000256" key="7">
    <source>
        <dbReference type="ARBA" id="ARBA00022963"/>
    </source>
</evidence>
<keyword evidence="39" id="KW-1185">Reference proteome</keyword>
<evidence type="ECO:0000256" key="33">
    <source>
        <dbReference type="ARBA" id="ARBA00049352"/>
    </source>
</evidence>
<dbReference type="PROSITE" id="PS50095">
    <property type="entry name" value="PLAT"/>
    <property type="match status" value="1"/>
</dbReference>
<comment type="catalytic activity">
    <reaction evidence="22">
        <text>1,2-didodecanoyl-3-O-[alpha-D-galactosyl-(1-&gt;6)-beta-D-galactosyl]-sn-glycerol + H2O = dodecanoyl-3-O-[alpha-D-galactosyl-(1-&gt;6)-beta-D-galactosyl]-sn-glycerol + dodecanoate + H(+)</text>
        <dbReference type="Rhea" id="RHEA:48516"/>
        <dbReference type="ChEBI" id="CHEBI:15377"/>
        <dbReference type="ChEBI" id="CHEBI:15378"/>
        <dbReference type="ChEBI" id="CHEBI:18262"/>
        <dbReference type="ChEBI" id="CHEBI:90337"/>
        <dbReference type="ChEBI" id="CHEBI:90359"/>
    </reaction>
    <physiologicalReaction direction="left-to-right" evidence="22">
        <dbReference type="Rhea" id="RHEA:48517"/>
    </physiologicalReaction>
</comment>
<evidence type="ECO:0000256" key="15">
    <source>
        <dbReference type="ARBA" id="ARBA00036503"/>
    </source>
</evidence>
<dbReference type="InterPro" id="IPR000734">
    <property type="entry name" value="TAG_lipase"/>
</dbReference>
<evidence type="ECO:0000256" key="21">
    <source>
        <dbReference type="ARBA" id="ARBA00047270"/>
    </source>
</evidence>
<evidence type="ECO:0000256" key="31">
    <source>
        <dbReference type="ARBA" id="ARBA00049154"/>
    </source>
</evidence>
<dbReference type="GO" id="GO:0004465">
    <property type="term" value="F:lipoprotein lipase activity"/>
    <property type="evidence" value="ECO:0007669"/>
    <property type="project" value="TreeGrafter"/>
</dbReference>
<evidence type="ECO:0000256" key="34">
    <source>
        <dbReference type="ARBA" id="ARBA00049420"/>
    </source>
</evidence>
<evidence type="ECO:0000256" key="32">
    <source>
        <dbReference type="ARBA" id="ARBA00049290"/>
    </source>
</evidence>
<evidence type="ECO:0000256" key="17">
    <source>
        <dbReference type="ARBA" id="ARBA00039152"/>
    </source>
</evidence>
<dbReference type="Pfam" id="PF01477">
    <property type="entry name" value="PLAT"/>
    <property type="match status" value="1"/>
</dbReference>
<comment type="catalytic activity">
    <reaction evidence="30">
        <text>1,2-dioctanoyl-3-O-[alpha-D-galactosyl-(1-&gt;6)-beta-D-galactosyl]-sn-glycerol + H2O = octanoyl-3-O-[alpha-D-galactosyl-(1-&gt;6)-beta-D-galactosyl]-sn-glycerol + octanoate + H(+)</text>
        <dbReference type="Rhea" id="RHEA:48692"/>
        <dbReference type="ChEBI" id="CHEBI:15377"/>
        <dbReference type="ChEBI" id="CHEBI:15378"/>
        <dbReference type="ChEBI" id="CHEBI:25646"/>
        <dbReference type="ChEBI" id="CHEBI:90457"/>
        <dbReference type="ChEBI" id="CHEBI:90768"/>
    </reaction>
    <physiologicalReaction direction="left-to-right" evidence="30">
        <dbReference type="Rhea" id="RHEA:48693"/>
    </physiologicalReaction>
</comment>
<dbReference type="GO" id="GO:0016042">
    <property type="term" value="P:lipid catabolic process"/>
    <property type="evidence" value="ECO:0007669"/>
    <property type="project" value="UniProtKB-KW"/>
</dbReference>
<evidence type="ECO:0000256" key="27">
    <source>
        <dbReference type="ARBA" id="ARBA00048139"/>
    </source>
</evidence>
<evidence type="ECO:0000256" key="14">
    <source>
        <dbReference type="ARBA" id="ARBA00031485"/>
    </source>
</evidence>
<evidence type="ECO:0000256" key="18">
    <source>
        <dbReference type="ARBA" id="ARBA00041096"/>
    </source>
</evidence>
<dbReference type="GO" id="GO:0043005">
    <property type="term" value="C:neuron projection"/>
    <property type="evidence" value="ECO:0007669"/>
    <property type="project" value="UniProtKB-SubCell"/>
</dbReference>
<evidence type="ECO:0000256" key="11">
    <source>
        <dbReference type="ARBA" id="ARBA00023329"/>
    </source>
</evidence>
<evidence type="ECO:0000256" key="28">
    <source>
        <dbReference type="ARBA" id="ARBA00048268"/>
    </source>
</evidence>
<evidence type="ECO:0000256" key="23">
    <source>
        <dbReference type="ARBA" id="ARBA00047438"/>
    </source>
</evidence>
<keyword evidence="6" id="KW-0378">Hydrolase</keyword>
<comment type="catalytic activity">
    <reaction evidence="26">
        <text>1,2,3-tripropanoylglycerol + H2O = dipropanoylglycerol + propanoate + H(+)</text>
        <dbReference type="Rhea" id="RHEA:48024"/>
        <dbReference type="ChEBI" id="CHEBI:15377"/>
        <dbReference type="ChEBI" id="CHEBI:15378"/>
        <dbReference type="ChEBI" id="CHEBI:17272"/>
        <dbReference type="ChEBI" id="CHEBI:88153"/>
        <dbReference type="ChEBI" id="CHEBI:88155"/>
    </reaction>
    <physiologicalReaction direction="left-to-right" evidence="26">
        <dbReference type="Rhea" id="RHEA:48025"/>
    </physiologicalReaction>
</comment>
<keyword evidence="7" id="KW-0442">Lipid degradation</keyword>
<dbReference type="GO" id="GO:0042589">
    <property type="term" value="C:zymogen granule membrane"/>
    <property type="evidence" value="ECO:0007669"/>
    <property type="project" value="UniProtKB-SubCell"/>
</dbReference>
<comment type="catalytic activity">
    <reaction evidence="16">
        <text>1-beta-D-galactosyl-2,3-didodecanoyl-sn-glycerol + H2O = 1-beta-D-galactosyl-dodecanoyl-sn-glycerol + dodecanoate + H(+)</text>
        <dbReference type="Rhea" id="RHEA:48536"/>
        <dbReference type="ChEBI" id="CHEBI:15377"/>
        <dbReference type="ChEBI" id="CHEBI:15378"/>
        <dbReference type="ChEBI" id="CHEBI:18262"/>
        <dbReference type="ChEBI" id="CHEBI:90342"/>
        <dbReference type="ChEBI" id="CHEBI:90514"/>
    </reaction>
    <physiologicalReaction direction="left-to-right" evidence="16">
        <dbReference type="Rhea" id="RHEA:48537"/>
    </physiologicalReaction>
</comment>
<sequence length="256" mass="28177">LSGLDPAQPYFQGTPVGVRLDKSDAEFVDVIHTDGAPTIPYLGFGMSLAIGHLDFYPNGGEQMPGCQKNALSQIVDLDGIWEGTRDFMACNHLRSYKYYSDSINFPDGFLGYACASYDAFETGSCFPCPEAGCPNMGHYADKYKGKIQSQLTKLYLNTGEAKDFTRWRYKVSATLSGKSNIKGYANIALYGSNGNTRQHQIFDGYLNPGSTYTKLIDVEVNVGRVTRVKFLWNNNRINPTLPELGAAKVTVQAGEN</sequence>
<comment type="catalytic activity">
    <reaction evidence="24">
        <text>1,2-didecanoylglycerol + H2O = decanoylglycerol + decanoate + H(+)</text>
        <dbReference type="Rhea" id="RHEA:48596"/>
        <dbReference type="ChEBI" id="CHEBI:11152"/>
        <dbReference type="ChEBI" id="CHEBI:15377"/>
        <dbReference type="ChEBI" id="CHEBI:15378"/>
        <dbReference type="ChEBI" id="CHEBI:27689"/>
        <dbReference type="ChEBI" id="CHEBI:90605"/>
    </reaction>
    <physiologicalReaction direction="left-to-right" evidence="24">
        <dbReference type="Rhea" id="RHEA:48597"/>
    </physiologicalReaction>
</comment>
<evidence type="ECO:0000259" key="37">
    <source>
        <dbReference type="PROSITE" id="PS50095"/>
    </source>
</evidence>
<evidence type="ECO:0000256" key="12">
    <source>
        <dbReference type="ARBA" id="ARBA00023590"/>
    </source>
</evidence>
<evidence type="ECO:0000256" key="20">
    <source>
        <dbReference type="ARBA" id="ARBA00042409"/>
    </source>
</evidence>
<evidence type="ECO:0000313" key="39">
    <source>
        <dbReference type="Proteomes" id="UP000053584"/>
    </source>
</evidence>
<organism evidence="38 39">
    <name type="scientific">Struthio camelus australis</name>
    <dbReference type="NCBI Taxonomy" id="441894"/>
    <lineage>
        <taxon>Eukaryota</taxon>
        <taxon>Metazoa</taxon>
        <taxon>Chordata</taxon>
        <taxon>Craniata</taxon>
        <taxon>Vertebrata</taxon>
        <taxon>Euteleostomi</taxon>
        <taxon>Archelosauria</taxon>
        <taxon>Archosauria</taxon>
        <taxon>Dinosauria</taxon>
        <taxon>Saurischia</taxon>
        <taxon>Theropoda</taxon>
        <taxon>Coelurosauria</taxon>
        <taxon>Aves</taxon>
        <taxon>Palaeognathae</taxon>
        <taxon>Struthioniformes</taxon>
        <taxon>Struthionidae</taxon>
        <taxon>Struthio</taxon>
    </lineage>
</organism>
<dbReference type="InterPro" id="IPR001024">
    <property type="entry name" value="PLAT/LH2_dom"/>
</dbReference>
<evidence type="ECO:0000256" key="5">
    <source>
        <dbReference type="ARBA" id="ARBA00022525"/>
    </source>
</evidence>
<comment type="pathway">
    <text evidence="3">Glycerolipid metabolism; triacylglycerol degradation.</text>
</comment>
<gene>
    <name evidence="38" type="ORF">N308_15729</name>
</gene>
<keyword evidence="11" id="KW-0968">Cytoplasmic vesicle</keyword>
<dbReference type="InterPro" id="IPR036392">
    <property type="entry name" value="PLAT/LH2_dom_sf"/>
</dbReference>
<dbReference type="GO" id="GO:0047714">
    <property type="term" value="F:galactolipase activity"/>
    <property type="evidence" value="ECO:0007669"/>
    <property type="project" value="UniProtKB-EC"/>
</dbReference>
<comment type="catalytic activity">
    <reaction evidence="15">
        <text>a 1,2-diacyl-3-O-(beta-D-galactosyl)-sn-glycerol + 2 H2O = 3-beta-D-galactosyl-sn-glycerol + 2 a fatty acid + 2 H(+)</text>
        <dbReference type="Rhea" id="RHEA:13189"/>
        <dbReference type="ChEBI" id="CHEBI:15377"/>
        <dbReference type="ChEBI" id="CHEBI:15378"/>
        <dbReference type="ChEBI" id="CHEBI:15754"/>
        <dbReference type="ChEBI" id="CHEBI:17615"/>
        <dbReference type="ChEBI" id="CHEBI:28868"/>
        <dbReference type="EC" id="3.1.1.26"/>
    </reaction>
    <physiologicalReaction direction="left-to-right" evidence="15">
        <dbReference type="Rhea" id="RHEA:13190"/>
    </physiologicalReaction>
</comment>
<name>A0A093JGZ8_STRCA</name>
<evidence type="ECO:0000256" key="26">
    <source>
        <dbReference type="ARBA" id="ARBA00047744"/>
    </source>
</evidence>
<dbReference type="Gene3D" id="3.40.50.1820">
    <property type="entry name" value="alpha/beta hydrolase"/>
    <property type="match status" value="1"/>
</dbReference>
<evidence type="ECO:0000256" key="3">
    <source>
        <dbReference type="ARBA" id="ARBA00004879"/>
    </source>
</evidence>
<comment type="catalytic activity">
    <reaction evidence="27">
        <text>a 1,2-diacyl-3-O-[alpha-D-galactosyl-(1-&gt;6)-beta-D-galactosyl]-sn-glycerol + H2O = acyl-3-O-[alpha-D-galactosyl-(1-&gt;6)-beta-D-galactosyl]-sn-glycerol + a fatty acid + H(+)</text>
        <dbReference type="Rhea" id="RHEA:48372"/>
        <dbReference type="ChEBI" id="CHEBI:15377"/>
        <dbReference type="ChEBI" id="CHEBI:15378"/>
        <dbReference type="ChEBI" id="CHEBI:28396"/>
        <dbReference type="ChEBI" id="CHEBI:28868"/>
        <dbReference type="ChEBI" id="CHEBI:90310"/>
    </reaction>
    <physiologicalReaction direction="left-to-right" evidence="27">
        <dbReference type="Rhea" id="RHEA:48373"/>
    </physiologicalReaction>
</comment>
<comment type="catalytic activity">
    <reaction evidence="25">
        <text>di-(9Z)-octadecenoylglycerol + H2O = (9Z-octadecenoyl)-glycerol + (9Z)-octadecenoate + H(+)</text>
        <dbReference type="Rhea" id="RHEA:47868"/>
        <dbReference type="ChEBI" id="CHEBI:15377"/>
        <dbReference type="ChEBI" id="CHEBI:15378"/>
        <dbReference type="ChEBI" id="CHEBI:30823"/>
        <dbReference type="ChEBI" id="CHEBI:75937"/>
        <dbReference type="ChEBI" id="CHEBI:75945"/>
    </reaction>
    <physiologicalReaction direction="left-to-right" evidence="25">
        <dbReference type="Rhea" id="RHEA:47869"/>
    </physiologicalReaction>
</comment>
<accession>A0A093JGZ8</accession>
<evidence type="ECO:0000256" key="29">
    <source>
        <dbReference type="ARBA" id="ARBA00048546"/>
    </source>
</evidence>
<comment type="catalytic activity">
    <reaction evidence="31">
        <text>a 1,2-diacyl-sn-glycero-3-phosphocholine + H2O = a monoacyl-sn-glycero-3-phosphocholine + a fatty acid + H(+)</text>
        <dbReference type="Rhea" id="RHEA:44664"/>
        <dbReference type="ChEBI" id="CHEBI:15377"/>
        <dbReference type="ChEBI" id="CHEBI:15378"/>
        <dbReference type="ChEBI" id="CHEBI:28868"/>
        <dbReference type="ChEBI" id="CHEBI:57643"/>
        <dbReference type="ChEBI" id="CHEBI:84465"/>
    </reaction>
    <physiologicalReaction direction="left-to-right" evidence="31">
        <dbReference type="Rhea" id="RHEA:44665"/>
    </physiologicalReaction>
</comment>
<evidence type="ECO:0000256" key="13">
    <source>
        <dbReference type="ARBA" id="ARBA00024321"/>
    </source>
</evidence>
<evidence type="ECO:0000256" key="36">
    <source>
        <dbReference type="RuleBase" id="RU004262"/>
    </source>
</evidence>
<feature type="non-terminal residue" evidence="38">
    <location>
        <position position="1"/>
    </location>
</feature>
<evidence type="ECO:0000256" key="1">
    <source>
        <dbReference type="ARBA" id="ARBA00004487"/>
    </source>
</evidence>
<comment type="subcellular location">
    <subcellularLocation>
        <location evidence="1">Cell projection</location>
        <location evidence="1">Neuron projection</location>
    </subcellularLocation>
    <subcellularLocation>
        <location evidence="2">Secreted</location>
    </subcellularLocation>
    <subcellularLocation>
        <location evidence="13">Zymogen granule membrane</location>
        <topology evidence="13">Peripheral membrane protein</topology>
    </subcellularLocation>
</comment>
<evidence type="ECO:0000313" key="38">
    <source>
        <dbReference type="EMBL" id="KFV78099.1"/>
    </source>
</evidence>
<evidence type="ECO:0000256" key="35">
    <source>
        <dbReference type="PROSITE-ProRule" id="PRU00152"/>
    </source>
</evidence>
<evidence type="ECO:0000256" key="10">
    <source>
        <dbReference type="ARBA" id="ARBA00023273"/>
    </source>
</evidence>
<comment type="catalytic activity">
    <reaction evidence="28">
        <text>1,2-dioctanoyl-3-O-beta-D-galactosyl-sn-glycerol + H2O = octanoyl-3-(beta-D-galactosyl)-sn-glycerol + octanoate + H(+)</text>
        <dbReference type="Rhea" id="RHEA:48696"/>
        <dbReference type="ChEBI" id="CHEBI:15377"/>
        <dbReference type="ChEBI" id="CHEBI:15378"/>
        <dbReference type="ChEBI" id="CHEBI:25646"/>
        <dbReference type="ChEBI" id="CHEBI:90453"/>
        <dbReference type="ChEBI" id="CHEBI:90769"/>
    </reaction>
    <physiologicalReaction direction="left-to-right" evidence="28">
        <dbReference type="Rhea" id="RHEA:48697"/>
    </physiologicalReaction>
</comment>
<comment type="catalytic activity">
    <reaction evidence="32">
        <text>1,2,3-trioctanoylglycerol + H2O = dioctanoylglycerol + octanoate + H(+)</text>
        <dbReference type="Rhea" id="RHEA:47864"/>
        <dbReference type="ChEBI" id="CHEBI:15377"/>
        <dbReference type="ChEBI" id="CHEBI:15378"/>
        <dbReference type="ChEBI" id="CHEBI:25646"/>
        <dbReference type="ChEBI" id="CHEBI:76978"/>
        <dbReference type="ChEBI" id="CHEBI:88066"/>
    </reaction>
    <physiologicalReaction direction="left-to-right" evidence="32">
        <dbReference type="Rhea" id="RHEA:47865"/>
    </physiologicalReaction>
</comment>
<dbReference type="Gene3D" id="2.60.60.20">
    <property type="entry name" value="PLAT/LH2 domain"/>
    <property type="match status" value="1"/>
</dbReference>
<evidence type="ECO:0000256" key="25">
    <source>
        <dbReference type="ARBA" id="ARBA00047741"/>
    </source>
</evidence>
<dbReference type="InterPro" id="IPR029058">
    <property type="entry name" value="AB_hydrolase_fold"/>
</dbReference>